<dbReference type="Proteomes" id="UP001592528">
    <property type="component" value="Unassembled WGS sequence"/>
</dbReference>
<feature type="chain" id="PRO_5046201612" description="ATP-binding protein" evidence="1">
    <location>
        <begin position="27"/>
        <end position="88"/>
    </location>
</feature>
<reference evidence="2 3" key="1">
    <citation type="submission" date="2024-09" db="EMBL/GenBank/DDBJ databases">
        <authorList>
            <person name="Lee S.D."/>
        </authorList>
    </citation>
    <scope>NUCLEOTIDE SEQUENCE [LARGE SCALE GENOMIC DNA]</scope>
    <source>
        <strain evidence="2 3">N1-5</strain>
    </source>
</reference>
<feature type="signal peptide" evidence="1">
    <location>
        <begin position="1"/>
        <end position="26"/>
    </location>
</feature>
<gene>
    <name evidence="2" type="ORF">ACEZDJ_03400</name>
</gene>
<dbReference type="EMBL" id="JBHEZZ010000002">
    <property type="protein sequence ID" value="MFC1400331.1"/>
    <property type="molecule type" value="Genomic_DNA"/>
</dbReference>
<keyword evidence="3" id="KW-1185">Reference proteome</keyword>
<evidence type="ECO:0000313" key="2">
    <source>
        <dbReference type="EMBL" id="MFC1400331.1"/>
    </source>
</evidence>
<evidence type="ECO:0000313" key="3">
    <source>
        <dbReference type="Proteomes" id="UP001592528"/>
    </source>
</evidence>
<evidence type="ECO:0008006" key="4">
    <source>
        <dbReference type="Google" id="ProtNLM"/>
    </source>
</evidence>
<dbReference type="RefSeq" id="WP_030261079.1">
    <property type="nucleotide sequence ID" value="NZ_JBHEZZ010000002.1"/>
</dbReference>
<protein>
    <recommendedName>
        <fullName evidence="4">ATP-binding protein</fullName>
    </recommendedName>
</protein>
<keyword evidence="1" id="KW-0732">Signal</keyword>
<evidence type="ECO:0000256" key="1">
    <source>
        <dbReference type="SAM" id="SignalP"/>
    </source>
</evidence>
<comment type="caution">
    <text evidence="2">The sequence shown here is derived from an EMBL/GenBank/DDBJ whole genome shotgun (WGS) entry which is preliminary data.</text>
</comment>
<name>A0ABV6UFU8_9ACTN</name>
<organism evidence="2 3">
    <name type="scientific">Streptacidiphilus cavernicola</name>
    <dbReference type="NCBI Taxonomy" id="3342716"/>
    <lineage>
        <taxon>Bacteria</taxon>
        <taxon>Bacillati</taxon>
        <taxon>Actinomycetota</taxon>
        <taxon>Actinomycetes</taxon>
        <taxon>Kitasatosporales</taxon>
        <taxon>Streptomycetaceae</taxon>
        <taxon>Streptacidiphilus</taxon>
    </lineage>
</organism>
<sequence>MTKNRILLITAAAASIVAAAAPAAQAMESSAPAAVTGLAGKAAGAAVLRAMPLAFGAVGQGLGQKIDDVQGTVNAGKTAVADVNDLVG</sequence>
<accession>A0ABV6UFU8</accession>
<proteinExistence type="predicted"/>